<evidence type="ECO:0000256" key="5">
    <source>
        <dbReference type="ARBA" id="ARBA00022842"/>
    </source>
</evidence>
<dbReference type="InterPro" id="IPR016055">
    <property type="entry name" value="A-D-PHexomutase_a/b/a-I/II/III"/>
</dbReference>
<dbReference type="GO" id="GO:0046872">
    <property type="term" value="F:metal ion binding"/>
    <property type="evidence" value="ECO:0007669"/>
    <property type="project" value="UniProtKB-KW"/>
</dbReference>
<keyword evidence="4" id="KW-0479">Metal-binding</keyword>
<dbReference type="AlphaFoldDB" id="A0A1C3E9S2"/>
<evidence type="ECO:0000256" key="3">
    <source>
        <dbReference type="ARBA" id="ARBA00022553"/>
    </source>
</evidence>
<comment type="caution">
    <text evidence="8">The sequence shown here is derived from an EMBL/GenBank/DDBJ whole genome shotgun (WGS) entry which is preliminary data.</text>
</comment>
<dbReference type="GO" id="GO:0005975">
    <property type="term" value="P:carbohydrate metabolic process"/>
    <property type="evidence" value="ECO:0007669"/>
    <property type="project" value="InterPro"/>
</dbReference>
<dbReference type="InterPro" id="IPR005844">
    <property type="entry name" value="A-D-PHexomutase_a/b/a-I"/>
</dbReference>
<dbReference type="EMBL" id="LYDR01000116">
    <property type="protein sequence ID" value="ODA29983.1"/>
    <property type="molecule type" value="Genomic_DNA"/>
</dbReference>
<name>A0A1C3E9S2_9PLAN</name>
<dbReference type="SUPFAM" id="SSF53738">
    <property type="entry name" value="Phosphoglucomutase, first 3 domains"/>
    <property type="match status" value="1"/>
</dbReference>
<feature type="domain" description="Alpha-D-phosphohexomutase alpha/beta/alpha" evidence="7">
    <location>
        <begin position="91"/>
        <end position="210"/>
    </location>
</feature>
<evidence type="ECO:0000313" key="8">
    <source>
        <dbReference type="EMBL" id="ODA29983.1"/>
    </source>
</evidence>
<comment type="cofactor">
    <cofactor evidence="1">
        <name>Mg(2+)</name>
        <dbReference type="ChEBI" id="CHEBI:18420"/>
    </cofactor>
</comment>
<protein>
    <recommendedName>
        <fullName evidence="7">Alpha-D-phosphohexomutase alpha/beta/alpha domain-containing protein</fullName>
    </recommendedName>
</protein>
<evidence type="ECO:0000256" key="2">
    <source>
        <dbReference type="ARBA" id="ARBA00010231"/>
    </source>
</evidence>
<accession>A0A1C3E9S2</accession>
<evidence type="ECO:0000256" key="1">
    <source>
        <dbReference type="ARBA" id="ARBA00001946"/>
    </source>
</evidence>
<dbReference type="Pfam" id="PF02878">
    <property type="entry name" value="PGM_PMM_I"/>
    <property type="match status" value="1"/>
</dbReference>
<dbReference type="Proteomes" id="UP000094828">
    <property type="component" value="Unassembled WGS sequence"/>
</dbReference>
<dbReference type="Gene3D" id="3.40.120.10">
    <property type="entry name" value="Alpha-D-Glucose-1,6-Bisphosphate, subunit A, domain 3"/>
    <property type="match status" value="3"/>
</dbReference>
<evidence type="ECO:0000256" key="4">
    <source>
        <dbReference type="ARBA" id="ARBA00022723"/>
    </source>
</evidence>
<keyword evidence="9" id="KW-1185">Reference proteome</keyword>
<evidence type="ECO:0000256" key="6">
    <source>
        <dbReference type="ARBA" id="ARBA00023235"/>
    </source>
</evidence>
<keyword evidence="6" id="KW-0413">Isomerase</keyword>
<dbReference type="PANTHER" id="PTHR43771:SF1">
    <property type="entry name" value="PHOSPHOMANNOMUTASE"/>
    <property type="match status" value="1"/>
</dbReference>
<evidence type="ECO:0000259" key="7">
    <source>
        <dbReference type="Pfam" id="PF02878"/>
    </source>
</evidence>
<sequence length="467" mass="51117">MAPADEPSETFPPIDAAAEPIDSVAPGAVPGGTYRCPGETYSISRSVHLARLAAHYPLCRNCPARDEQGLLPVSFPVAPILENREEEILSEGGVRAVYLNVMHRTRAVEWGRAIGKALGEGAFGEEAAPVGMTSTVVIGHDERVSSPEIAAGLVKGLRQQGMDIADLGFCRKPDLTLAMSSFQSVLAIFITGSGYGPAWTGFDLIGPDGLAWLSIEPLRLLSEQSRTGTYAHARQLGRYSPLRHFEQDQTLQEEFHALRPLTVVCGSENELLFQRLKRLTEHHPCRLIPLSLPAVHRDLSSHTSASLKVLEETVRQKQAHLGCYFAPDGETLTAFDEQGTWLSMQDVTLLLAIELAQERLTAPSQQPLEICLTTTAWAHWHTDFERWGFVTLDGGASIQTMTKALTSRKCLVGTNGSPQWWLLRKDLAVCDALRVFGTLLRSLSRSDRPCSQQLAAHKAGLPRDLSS</sequence>
<organism evidence="8 9">
    <name type="scientific">Planctopirus hydrillae</name>
    <dbReference type="NCBI Taxonomy" id="1841610"/>
    <lineage>
        <taxon>Bacteria</taxon>
        <taxon>Pseudomonadati</taxon>
        <taxon>Planctomycetota</taxon>
        <taxon>Planctomycetia</taxon>
        <taxon>Planctomycetales</taxon>
        <taxon>Planctomycetaceae</taxon>
        <taxon>Planctopirus</taxon>
    </lineage>
</organism>
<comment type="similarity">
    <text evidence="2">Belongs to the phosphohexose mutase family.</text>
</comment>
<dbReference type="OrthoDB" id="208365at2"/>
<evidence type="ECO:0000313" key="9">
    <source>
        <dbReference type="Proteomes" id="UP000094828"/>
    </source>
</evidence>
<dbReference type="RefSeq" id="WP_068848873.1">
    <property type="nucleotide sequence ID" value="NZ_LYDR01000116.1"/>
</dbReference>
<keyword evidence="5" id="KW-0460">Magnesium</keyword>
<gene>
    <name evidence="8" type="ORF">A6X21_06485</name>
</gene>
<keyword evidence="3" id="KW-0597">Phosphoprotein</keyword>
<reference evidence="8 9" key="1">
    <citation type="submission" date="2016-05" db="EMBL/GenBank/DDBJ databases">
        <title>Genomic and physiological characterization of Planctopirus sp. isolated from fresh water lake.</title>
        <authorList>
            <person name="Subhash Y."/>
            <person name="Ramana C."/>
        </authorList>
    </citation>
    <scope>NUCLEOTIDE SEQUENCE [LARGE SCALE GENOMIC DNA]</scope>
    <source>
        <strain evidence="8 9">JC280</strain>
    </source>
</reference>
<dbReference type="GO" id="GO:0016868">
    <property type="term" value="F:intramolecular phosphotransferase activity"/>
    <property type="evidence" value="ECO:0007669"/>
    <property type="project" value="InterPro"/>
</dbReference>
<dbReference type="PANTHER" id="PTHR43771">
    <property type="entry name" value="PHOSPHOMANNOMUTASE"/>
    <property type="match status" value="1"/>
</dbReference>
<proteinExistence type="inferred from homology"/>
<dbReference type="STRING" id="1841610.A6X21_06485"/>